<evidence type="ECO:0000256" key="11">
    <source>
        <dbReference type="SAM" id="SignalP"/>
    </source>
</evidence>
<dbReference type="Ensembl" id="ENSCCRT00010072956.1">
    <property type="protein sequence ID" value="ENSCCRP00010066185.1"/>
    <property type="gene ID" value="ENSCCRG00010028493.1"/>
</dbReference>
<dbReference type="InterPro" id="IPR008906">
    <property type="entry name" value="HATC_C_dom"/>
</dbReference>
<evidence type="ECO:0000256" key="6">
    <source>
        <dbReference type="ARBA" id="ARBA00023125"/>
    </source>
</evidence>
<feature type="domain" description="BED-type" evidence="12">
    <location>
        <begin position="38"/>
        <end position="96"/>
    </location>
</feature>
<keyword evidence="7" id="KW-0804">Transcription</keyword>
<keyword evidence="11" id="KW-0732">Signal</keyword>
<name>A0A8C1QUS4_CYPCA</name>
<feature type="region of interest" description="Disordered" evidence="10">
    <location>
        <begin position="503"/>
        <end position="546"/>
    </location>
</feature>
<keyword evidence="2" id="KW-0479">Metal-binding</keyword>
<reference evidence="13" key="2">
    <citation type="submission" date="2025-09" db="UniProtKB">
        <authorList>
            <consortium name="Ensembl"/>
        </authorList>
    </citation>
    <scope>IDENTIFICATION</scope>
</reference>
<keyword evidence="14" id="KW-1185">Reference proteome</keyword>
<dbReference type="GO" id="GO:0003677">
    <property type="term" value="F:DNA binding"/>
    <property type="evidence" value="ECO:0007669"/>
    <property type="project" value="UniProtKB-KW"/>
</dbReference>
<dbReference type="PANTHER" id="PTHR46481">
    <property type="entry name" value="ZINC FINGER BED DOMAIN-CONTAINING PROTEIN 4"/>
    <property type="match status" value="1"/>
</dbReference>
<dbReference type="SMART" id="SM00614">
    <property type="entry name" value="ZnF_BED"/>
    <property type="match status" value="1"/>
</dbReference>
<evidence type="ECO:0000256" key="9">
    <source>
        <dbReference type="PROSITE-ProRule" id="PRU00027"/>
    </source>
</evidence>
<evidence type="ECO:0000256" key="5">
    <source>
        <dbReference type="ARBA" id="ARBA00023015"/>
    </source>
</evidence>
<reference evidence="13" key="1">
    <citation type="submission" date="2025-08" db="UniProtKB">
        <authorList>
            <consortium name="Ensembl"/>
        </authorList>
    </citation>
    <scope>IDENTIFICATION</scope>
</reference>
<feature type="compositionally biased region" description="Acidic residues" evidence="10">
    <location>
        <begin position="513"/>
        <end position="525"/>
    </location>
</feature>
<dbReference type="GO" id="GO:0005634">
    <property type="term" value="C:nucleus"/>
    <property type="evidence" value="ECO:0007669"/>
    <property type="project" value="UniProtKB-SubCell"/>
</dbReference>
<dbReference type="Pfam" id="PF02892">
    <property type="entry name" value="zf-BED"/>
    <property type="match status" value="1"/>
</dbReference>
<dbReference type="Pfam" id="PF05699">
    <property type="entry name" value="Dimer_Tnp_hAT"/>
    <property type="match status" value="1"/>
</dbReference>
<feature type="chain" id="PRO_5034114209" evidence="11">
    <location>
        <begin position="24"/>
        <end position="659"/>
    </location>
</feature>
<comment type="subcellular location">
    <subcellularLocation>
        <location evidence="1">Nucleus</location>
    </subcellularLocation>
</comment>
<evidence type="ECO:0000256" key="3">
    <source>
        <dbReference type="ARBA" id="ARBA00022771"/>
    </source>
</evidence>
<keyword evidence="4" id="KW-0862">Zinc</keyword>
<evidence type="ECO:0000256" key="8">
    <source>
        <dbReference type="ARBA" id="ARBA00023242"/>
    </source>
</evidence>
<dbReference type="SUPFAM" id="SSF53098">
    <property type="entry name" value="Ribonuclease H-like"/>
    <property type="match status" value="1"/>
</dbReference>
<keyword evidence="8" id="KW-0539">Nucleus</keyword>
<dbReference type="PANTHER" id="PTHR46481:SF9">
    <property type="entry name" value="ZINC FINGER BED DOMAIN-CONTAINING PROTEIN 1-LIKE"/>
    <property type="match status" value="1"/>
</dbReference>
<keyword evidence="3 9" id="KW-0863">Zinc-finger</keyword>
<feature type="signal peptide" evidence="11">
    <location>
        <begin position="1"/>
        <end position="23"/>
    </location>
</feature>
<evidence type="ECO:0000259" key="12">
    <source>
        <dbReference type="PROSITE" id="PS50808"/>
    </source>
</evidence>
<dbReference type="SUPFAM" id="SSF140996">
    <property type="entry name" value="Hermes dimerisation domain"/>
    <property type="match status" value="1"/>
</dbReference>
<protein>
    <submittedName>
        <fullName evidence="13">Zinc finger BED domain-containing protein 1-like</fullName>
    </submittedName>
</protein>
<dbReference type="GO" id="GO:0046983">
    <property type="term" value="F:protein dimerization activity"/>
    <property type="evidence" value="ECO:0007669"/>
    <property type="project" value="InterPro"/>
</dbReference>
<evidence type="ECO:0000256" key="2">
    <source>
        <dbReference type="ARBA" id="ARBA00022723"/>
    </source>
</evidence>
<dbReference type="InterPro" id="IPR036236">
    <property type="entry name" value="Znf_C2H2_sf"/>
</dbReference>
<evidence type="ECO:0000313" key="13">
    <source>
        <dbReference type="Ensembl" id="ENSCCRP00010066185.1"/>
    </source>
</evidence>
<dbReference type="PROSITE" id="PS50808">
    <property type="entry name" value="ZF_BED"/>
    <property type="match status" value="1"/>
</dbReference>
<keyword evidence="6" id="KW-0238">DNA-binding</keyword>
<dbReference type="SUPFAM" id="SSF57667">
    <property type="entry name" value="beta-beta-alpha zinc fingers"/>
    <property type="match status" value="1"/>
</dbReference>
<dbReference type="OMA" id="YSANMIN"/>
<dbReference type="GO" id="GO:0008270">
    <property type="term" value="F:zinc ion binding"/>
    <property type="evidence" value="ECO:0007669"/>
    <property type="project" value="UniProtKB-KW"/>
</dbReference>
<dbReference type="Gene3D" id="1.10.10.1070">
    <property type="entry name" value="Zinc finger, BED domain-containing"/>
    <property type="match status" value="1"/>
</dbReference>
<dbReference type="InterPro" id="IPR052035">
    <property type="entry name" value="ZnF_BED_domain_contain"/>
</dbReference>
<dbReference type="Proteomes" id="UP000694427">
    <property type="component" value="Unplaced"/>
</dbReference>
<dbReference type="InterPro" id="IPR012337">
    <property type="entry name" value="RNaseH-like_sf"/>
</dbReference>
<evidence type="ECO:0000256" key="4">
    <source>
        <dbReference type="ARBA" id="ARBA00022833"/>
    </source>
</evidence>
<evidence type="ECO:0000313" key="14">
    <source>
        <dbReference type="Proteomes" id="UP000694427"/>
    </source>
</evidence>
<evidence type="ECO:0000256" key="10">
    <source>
        <dbReference type="SAM" id="MobiDB-lite"/>
    </source>
</evidence>
<organism evidence="13 14">
    <name type="scientific">Cyprinus carpio</name>
    <name type="common">Common carp</name>
    <dbReference type="NCBI Taxonomy" id="7962"/>
    <lineage>
        <taxon>Eukaryota</taxon>
        <taxon>Metazoa</taxon>
        <taxon>Chordata</taxon>
        <taxon>Craniata</taxon>
        <taxon>Vertebrata</taxon>
        <taxon>Euteleostomi</taxon>
        <taxon>Actinopterygii</taxon>
        <taxon>Neopterygii</taxon>
        <taxon>Teleostei</taxon>
        <taxon>Ostariophysi</taxon>
        <taxon>Cypriniformes</taxon>
        <taxon>Cyprinidae</taxon>
        <taxon>Cyprininae</taxon>
        <taxon>Cyprinus</taxon>
    </lineage>
</organism>
<accession>A0A8C1QUS4</accession>
<evidence type="ECO:0000256" key="7">
    <source>
        <dbReference type="ARBA" id="ARBA00023163"/>
    </source>
</evidence>
<dbReference type="AlphaFoldDB" id="A0A8C1QUS4"/>
<proteinExistence type="predicted"/>
<dbReference type="InterPro" id="IPR003656">
    <property type="entry name" value="Znf_BED"/>
</dbReference>
<keyword evidence="5" id="KW-0805">Transcription regulation</keyword>
<sequence length="659" mass="74006">MAMLRRTTSVLTVFNFLLEANNSVVVMAEPHVRPAPAAFRAEVWKHFGFQCKEGTTDIDRSHAVCKLCQGKVKYSGNTTNLRAHLARHHSDTQLNEQQAKRVDSSQLTLAQVQTHKLPTTSTRATKITQSVVYFICKDMRPLSVVENEGFRYMVQTMEPRYTIPSRQHITDIAVPNLYKEVKTNVLECLALAEKVALTCDAWTSRATESYVTLTVHHITDEWKLESCVLQTRAMYDSHTGENIAALLKEAVAEWRLNIKDPVLVTDNAANMHVAAELAGMSHIRCFAHSLNLASQKALKVPSVDRLLGRVRRVTAFFRRSTIASQQLKQNQLLLKLPKHRLITDVVTRWNSSYDMVDRFLEQQPAICAALLSTEVRKSEKDIFTLTDADITCAEAVLKALKPMKDATLVMSEESMPTVSIIAPLYAKLVTGTEEHLDDTQTVKSIKAAIAKDLGKRYAGDEQDILRMASALDPRFKDLPFLSEAEANDIYFKITDAVVDDLTKQQNQQGEVESPMEETGWSEEVDQPNYEDGPVSTQSPSKRPRSSCALADLLGPTFASTKNNATPKSAHYTATAEVKRFREEPPLPLPENPLSWWKFHEHEYPHLSKVAKRFLCIPGTSVSSERVFSSAGDIVNAQRSVLKPEHVDQLVFLHKNLKIK</sequence>
<evidence type="ECO:0000256" key="1">
    <source>
        <dbReference type="ARBA" id="ARBA00004123"/>
    </source>
</evidence>